<dbReference type="Proteomes" id="UP000268350">
    <property type="component" value="Unassembled WGS sequence"/>
</dbReference>
<organism evidence="2 3">
    <name type="scientific">Drosophila guanche</name>
    <name type="common">Fruit fly</name>
    <dbReference type="NCBI Taxonomy" id="7266"/>
    <lineage>
        <taxon>Eukaryota</taxon>
        <taxon>Metazoa</taxon>
        <taxon>Ecdysozoa</taxon>
        <taxon>Arthropoda</taxon>
        <taxon>Hexapoda</taxon>
        <taxon>Insecta</taxon>
        <taxon>Pterygota</taxon>
        <taxon>Neoptera</taxon>
        <taxon>Endopterygota</taxon>
        <taxon>Diptera</taxon>
        <taxon>Brachycera</taxon>
        <taxon>Muscomorpha</taxon>
        <taxon>Ephydroidea</taxon>
        <taxon>Drosophilidae</taxon>
        <taxon>Drosophila</taxon>
        <taxon>Sophophora</taxon>
    </lineage>
</organism>
<keyword evidence="1" id="KW-1133">Transmembrane helix</keyword>
<protein>
    <recommendedName>
        <fullName evidence="4">Transmembrane protein 230</fullName>
    </recommendedName>
</protein>
<keyword evidence="1" id="KW-0812">Transmembrane</keyword>
<dbReference type="AlphaFoldDB" id="A0A3B0JGQ9"/>
<dbReference type="OrthoDB" id="5597044at2759"/>
<proteinExistence type="predicted"/>
<dbReference type="OMA" id="TICICCA"/>
<reference evidence="3" key="1">
    <citation type="submission" date="2018-01" db="EMBL/GenBank/DDBJ databases">
        <authorList>
            <person name="Alioto T."/>
            <person name="Alioto T."/>
        </authorList>
    </citation>
    <scope>NUCLEOTIDE SEQUENCE [LARGE SCALE GENOMIC DNA]</scope>
</reference>
<evidence type="ECO:0000313" key="2">
    <source>
        <dbReference type="EMBL" id="SPP79452.1"/>
    </source>
</evidence>
<feature type="transmembrane region" description="Helical" evidence="1">
    <location>
        <begin position="57"/>
        <end position="78"/>
    </location>
</feature>
<evidence type="ECO:0008006" key="4">
    <source>
        <dbReference type="Google" id="ProtNLM"/>
    </source>
</evidence>
<evidence type="ECO:0000256" key="1">
    <source>
        <dbReference type="SAM" id="Phobius"/>
    </source>
</evidence>
<feature type="transmembrane region" description="Helical" evidence="1">
    <location>
        <begin position="90"/>
        <end position="109"/>
    </location>
</feature>
<sequence>MLPTKTDSRRRLNIGGSIPPSGDYVKVIDDQSETDGFVNEQWIEPNLILEPTPWKTILIILTLFIGGTICIGFATIDWMADINRERLDRVWALSIIGALTIIPGGYYMYVLSCVMLHRRGYTMDDIRRLG</sequence>
<gene>
    <name evidence="2" type="ORF">DGUA_6G012301</name>
</gene>
<keyword evidence="1" id="KW-0472">Membrane</keyword>
<accession>A0A3B0JGQ9</accession>
<dbReference type="EMBL" id="OUUW01000004">
    <property type="protein sequence ID" value="SPP79452.1"/>
    <property type="molecule type" value="Genomic_DNA"/>
</dbReference>
<keyword evidence="3" id="KW-1185">Reference proteome</keyword>
<evidence type="ECO:0000313" key="3">
    <source>
        <dbReference type="Proteomes" id="UP000268350"/>
    </source>
</evidence>
<name>A0A3B0JGQ9_DROGU</name>